<gene>
    <name evidence="1" type="ORF">COU98_00750</name>
</gene>
<dbReference type="Gene3D" id="3.60.10.10">
    <property type="entry name" value="Endonuclease/exonuclease/phosphatase"/>
    <property type="match status" value="1"/>
</dbReference>
<dbReference type="SUPFAM" id="SSF56219">
    <property type="entry name" value="DNase I-like"/>
    <property type="match status" value="1"/>
</dbReference>
<dbReference type="EMBL" id="PFEN01000013">
    <property type="protein sequence ID" value="PJE69689.1"/>
    <property type="molecule type" value="Genomic_DNA"/>
</dbReference>
<evidence type="ECO:0008006" key="3">
    <source>
        <dbReference type="Google" id="ProtNLM"/>
    </source>
</evidence>
<organism evidence="1 2">
    <name type="scientific">Candidatus Staskawiczbacteria bacterium CG10_big_fil_rev_8_21_14_0_10_38_10</name>
    <dbReference type="NCBI Taxonomy" id="1974891"/>
    <lineage>
        <taxon>Bacteria</taxon>
        <taxon>Candidatus Staskawicziibacteriota</taxon>
    </lineage>
</organism>
<protein>
    <recommendedName>
        <fullName evidence="3">Endonuclease/exonuclease/phosphatase domain-containing protein</fullName>
    </recommendedName>
</protein>
<name>A0A2H9T1X4_9BACT</name>
<evidence type="ECO:0000313" key="2">
    <source>
        <dbReference type="Proteomes" id="UP000236946"/>
    </source>
</evidence>
<dbReference type="AlphaFoldDB" id="A0A2H9T1X4"/>
<proteinExistence type="predicted"/>
<evidence type="ECO:0000313" key="1">
    <source>
        <dbReference type="EMBL" id="PJE69689.1"/>
    </source>
</evidence>
<dbReference type="InterPro" id="IPR036691">
    <property type="entry name" value="Endo/exonu/phosph_ase_sf"/>
</dbReference>
<feature type="non-terminal residue" evidence="1">
    <location>
        <position position="121"/>
    </location>
</feature>
<sequence>MKFSLFCWNIANPSEERAVKQGEWLRKRSESVFVLTETKNSKGCLFLEKYFRAYGFNVAFSKPKGKEYGVMIISKHPLQESDFSNSINFLKARIAATKINFSGKVLEVIGTYVPSRDVSQE</sequence>
<dbReference type="Proteomes" id="UP000236946">
    <property type="component" value="Unassembled WGS sequence"/>
</dbReference>
<reference evidence="2" key="1">
    <citation type="submission" date="2017-09" db="EMBL/GenBank/DDBJ databases">
        <title>Depth-based differentiation of microbial function through sediment-hosted aquifers and enrichment of novel symbionts in the deep terrestrial subsurface.</title>
        <authorList>
            <person name="Probst A.J."/>
            <person name="Ladd B."/>
            <person name="Jarett J.K."/>
            <person name="Geller-Mcgrath D.E."/>
            <person name="Sieber C.M.K."/>
            <person name="Emerson J.B."/>
            <person name="Anantharaman K."/>
            <person name="Thomas B.C."/>
            <person name="Malmstrom R."/>
            <person name="Stieglmeier M."/>
            <person name="Klingl A."/>
            <person name="Woyke T."/>
            <person name="Ryan C.M."/>
            <person name="Banfield J.F."/>
        </authorList>
    </citation>
    <scope>NUCLEOTIDE SEQUENCE [LARGE SCALE GENOMIC DNA]</scope>
</reference>
<accession>A0A2H9T1X4</accession>
<comment type="caution">
    <text evidence="1">The sequence shown here is derived from an EMBL/GenBank/DDBJ whole genome shotgun (WGS) entry which is preliminary data.</text>
</comment>